<accession>A0A0F9R261</accession>
<evidence type="ECO:0000313" key="1">
    <source>
        <dbReference type="EMBL" id="KKN11593.1"/>
    </source>
</evidence>
<name>A0A0F9R261_9ZZZZ</name>
<dbReference type="EMBL" id="LAZR01004119">
    <property type="protein sequence ID" value="KKN11593.1"/>
    <property type="molecule type" value="Genomic_DNA"/>
</dbReference>
<reference evidence="1" key="1">
    <citation type="journal article" date="2015" name="Nature">
        <title>Complex archaea that bridge the gap between prokaryotes and eukaryotes.</title>
        <authorList>
            <person name="Spang A."/>
            <person name="Saw J.H."/>
            <person name="Jorgensen S.L."/>
            <person name="Zaremba-Niedzwiedzka K."/>
            <person name="Martijn J."/>
            <person name="Lind A.E."/>
            <person name="van Eijk R."/>
            <person name="Schleper C."/>
            <person name="Guy L."/>
            <person name="Ettema T.J."/>
        </authorList>
    </citation>
    <scope>NUCLEOTIDE SEQUENCE</scope>
</reference>
<proteinExistence type="predicted"/>
<dbReference type="AlphaFoldDB" id="A0A0F9R261"/>
<protein>
    <submittedName>
        <fullName evidence="1">Uncharacterized protein</fullName>
    </submittedName>
</protein>
<organism evidence="1">
    <name type="scientific">marine sediment metagenome</name>
    <dbReference type="NCBI Taxonomy" id="412755"/>
    <lineage>
        <taxon>unclassified sequences</taxon>
        <taxon>metagenomes</taxon>
        <taxon>ecological metagenomes</taxon>
    </lineage>
</organism>
<sequence>MAKTLVELSKKYPKEFKEEVWDKILGSGLSTKEGSEKILEWCLKKSKSEGNNS</sequence>
<comment type="caution">
    <text evidence="1">The sequence shown here is derived from an EMBL/GenBank/DDBJ whole genome shotgun (WGS) entry which is preliminary data.</text>
</comment>
<gene>
    <name evidence="1" type="ORF">LCGC14_1024890</name>
</gene>